<evidence type="ECO:0000313" key="2">
    <source>
        <dbReference type="Proteomes" id="UP001305414"/>
    </source>
</evidence>
<gene>
    <name evidence="1" type="ORF">RRF57_008665</name>
</gene>
<dbReference type="AlphaFoldDB" id="A0AAN7UPS3"/>
<keyword evidence="2" id="KW-1185">Reference proteome</keyword>
<proteinExistence type="predicted"/>
<accession>A0AAN7UPS3</accession>
<organism evidence="1 2">
    <name type="scientific">Xylaria bambusicola</name>
    <dbReference type="NCBI Taxonomy" id="326684"/>
    <lineage>
        <taxon>Eukaryota</taxon>
        <taxon>Fungi</taxon>
        <taxon>Dikarya</taxon>
        <taxon>Ascomycota</taxon>
        <taxon>Pezizomycotina</taxon>
        <taxon>Sordariomycetes</taxon>
        <taxon>Xylariomycetidae</taxon>
        <taxon>Xylariales</taxon>
        <taxon>Xylariaceae</taxon>
        <taxon>Xylaria</taxon>
    </lineage>
</organism>
<dbReference type="Proteomes" id="UP001305414">
    <property type="component" value="Unassembled WGS sequence"/>
</dbReference>
<reference evidence="1 2" key="1">
    <citation type="submission" date="2023-10" db="EMBL/GenBank/DDBJ databases">
        <title>Draft genome sequence of Xylaria bambusicola isolate GMP-LS, the root and basal stem rot pathogen of sugarcane in Indonesia.</title>
        <authorList>
            <person name="Selvaraj P."/>
            <person name="Muralishankar V."/>
            <person name="Muruganantham S."/>
            <person name="Sp S."/>
            <person name="Haryani S."/>
            <person name="Lau K.J.X."/>
            <person name="Naqvi N.I."/>
        </authorList>
    </citation>
    <scope>NUCLEOTIDE SEQUENCE [LARGE SCALE GENOMIC DNA]</scope>
    <source>
        <strain evidence="1">GMP-LS</strain>
    </source>
</reference>
<name>A0AAN7UPS3_9PEZI</name>
<dbReference type="EMBL" id="JAWHQM010000028">
    <property type="protein sequence ID" value="KAK5632952.1"/>
    <property type="molecule type" value="Genomic_DNA"/>
</dbReference>
<sequence length="74" mass="8229">MGISKCSLFPSNYGDLLGDLLCLEDSGMSFVDVNKLISEMGAEINPMCDEEYDTTFNKRPLKQLADNRFSGVMI</sequence>
<protein>
    <submittedName>
        <fullName evidence="1">Uncharacterized protein</fullName>
    </submittedName>
</protein>
<evidence type="ECO:0000313" key="1">
    <source>
        <dbReference type="EMBL" id="KAK5632952.1"/>
    </source>
</evidence>
<comment type="caution">
    <text evidence="1">The sequence shown here is derived from an EMBL/GenBank/DDBJ whole genome shotgun (WGS) entry which is preliminary data.</text>
</comment>